<gene>
    <name evidence="1" type="ORF">SAMN06265218_102285</name>
</gene>
<evidence type="ECO:0000313" key="1">
    <source>
        <dbReference type="EMBL" id="SMO43274.1"/>
    </source>
</evidence>
<protein>
    <submittedName>
        <fullName evidence="1">Uncharacterized protein</fullName>
    </submittedName>
</protein>
<keyword evidence="2" id="KW-1185">Reference proteome</keyword>
<proteinExistence type="predicted"/>
<dbReference type="AlphaFoldDB" id="A0A521B852"/>
<name>A0A521B852_9BACT</name>
<dbReference type="Proteomes" id="UP000317593">
    <property type="component" value="Unassembled WGS sequence"/>
</dbReference>
<reference evidence="1 2" key="1">
    <citation type="submission" date="2017-05" db="EMBL/GenBank/DDBJ databases">
        <authorList>
            <person name="Varghese N."/>
            <person name="Submissions S."/>
        </authorList>
    </citation>
    <scope>NUCLEOTIDE SEQUENCE [LARGE SCALE GENOMIC DNA]</scope>
    <source>
        <strain evidence="1 2">DSM 21194</strain>
    </source>
</reference>
<dbReference type="EMBL" id="FXTH01000002">
    <property type="protein sequence ID" value="SMO43274.1"/>
    <property type="molecule type" value="Genomic_DNA"/>
</dbReference>
<organism evidence="1 2">
    <name type="scientific">Fodinibius sediminis</name>
    <dbReference type="NCBI Taxonomy" id="1214077"/>
    <lineage>
        <taxon>Bacteria</taxon>
        <taxon>Pseudomonadati</taxon>
        <taxon>Balneolota</taxon>
        <taxon>Balneolia</taxon>
        <taxon>Balneolales</taxon>
        <taxon>Balneolaceae</taxon>
        <taxon>Fodinibius</taxon>
    </lineage>
</organism>
<accession>A0A521B852</accession>
<evidence type="ECO:0000313" key="2">
    <source>
        <dbReference type="Proteomes" id="UP000317593"/>
    </source>
</evidence>
<sequence>MLLSLFFVWNQTIPGYSRKHSARNSWPAAGNNHYQTTQTIASNYYFICMIIPATLYDKH</sequence>